<dbReference type="GO" id="GO:0071949">
    <property type="term" value="F:FAD binding"/>
    <property type="evidence" value="ECO:0007669"/>
    <property type="project" value="InterPro"/>
</dbReference>
<evidence type="ECO:0000313" key="4">
    <source>
        <dbReference type="EMBL" id="KZV95768.1"/>
    </source>
</evidence>
<accession>A0A165K4E4</accession>
<protein>
    <submittedName>
        <fullName evidence="4">FAD-binding domain-containing protein</fullName>
    </submittedName>
</protein>
<dbReference type="EMBL" id="KV425952">
    <property type="protein sequence ID" value="KZV95768.1"/>
    <property type="molecule type" value="Genomic_DNA"/>
</dbReference>
<dbReference type="PANTHER" id="PTHR13878:SF91">
    <property type="entry name" value="FAD BINDING DOMAIN PROTEIN (AFU_ORTHOLOGUE AFUA_6G12070)-RELATED"/>
    <property type="match status" value="1"/>
</dbReference>
<dbReference type="InterPro" id="IPR012951">
    <property type="entry name" value="BBE"/>
</dbReference>
<name>A0A165K4E4_EXIGL</name>
<dbReference type="InParanoid" id="A0A165K4E4"/>
<sequence>MLLSWLARTLELGLGLNSSIPRCKCMPGDLCWPNRDEWAAFNATVGGHLIATVSLASPCHDPHFDDGACEKLQQEWLLPPIHFQSSSSVMAPLFANQSCDPFTLRNMTCTLGNYVSYAVDVSGPRDIVATLQFARRRNIRFVIRNTGHDYSGRSTGAGALAVWTHHLKDTQILDWHDKHYSGKALKLGAGVQGFEALAAAKEAGLVVLTGECVSVGVAGGYTQGGGHSALSSVFGLAADNTLEFEVVTARGDLVTASRTKNADLYWAFSGGGGGVFGVVVSMTVRAHPDAMVSGAQLTVTADDPEKLFATVDAFHAALPAIVDAGVMVIYVFAADSFQVPALTAYNKTQDDVQRILEPFSTALRNLGVVLSVAYTEFDSYHDHYAHYWGPAPAGNIEVGTQLFGGRLIPRAVLPSFGPTARALAEMGVTFIGVGLNVSRYGGANAVLPQWRSSITHAALTLPYRFDVPIEKMRARQDRITREVQPLIEAATPGAGAYMNEADFQQRDFQDVFFGVNYPRLFAIKRRYDAEGLLYAVAGVGSEQWTVSHNGRMCRKVS</sequence>
<dbReference type="Proteomes" id="UP000077266">
    <property type="component" value="Unassembled WGS sequence"/>
</dbReference>
<dbReference type="PROSITE" id="PS51387">
    <property type="entry name" value="FAD_PCMH"/>
    <property type="match status" value="1"/>
</dbReference>
<dbReference type="InterPro" id="IPR006094">
    <property type="entry name" value="Oxid_FAD_bind_N"/>
</dbReference>
<dbReference type="InterPro" id="IPR050432">
    <property type="entry name" value="FAD-linked_Oxidoreductases_BP"/>
</dbReference>
<comment type="similarity">
    <text evidence="1">Belongs to the oxygen-dependent FAD-linked oxidoreductase family.</text>
</comment>
<dbReference type="Pfam" id="PF08031">
    <property type="entry name" value="BBE"/>
    <property type="match status" value="1"/>
</dbReference>
<dbReference type="Pfam" id="PF01565">
    <property type="entry name" value="FAD_binding_4"/>
    <property type="match status" value="1"/>
</dbReference>
<feature type="domain" description="FAD-binding PCMH-type" evidence="3">
    <location>
        <begin position="107"/>
        <end position="289"/>
    </location>
</feature>
<keyword evidence="5" id="KW-1185">Reference proteome</keyword>
<gene>
    <name evidence="4" type="ORF">EXIGLDRAFT_610150</name>
</gene>
<dbReference type="Gene3D" id="3.30.465.10">
    <property type="match status" value="1"/>
</dbReference>
<dbReference type="InterPro" id="IPR016169">
    <property type="entry name" value="FAD-bd_PCMH_sub2"/>
</dbReference>
<keyword evidence="2" id="KW-0560">Oxidoreductase</keyword>
<proteinExistence type="inferred from homology"/>
<dbReference type="InterPro" id="IPR016167">
    <property type="entry name" value="FAD-bd_PCMH_sub1"/>
</dbReference>
<dbReference type="GO" id="GO:0016491">
    <property type="term" value="F:oxidoreductase activity"/>
    <property type="evidence" value="ECO:0007669"/>
    <property type="project" value="UniProtKB-KW"/>
</dbReference>
<dbReference type="InterPro" id="IPR036318">
    <property type="entry name" value="FAD-bd_PCMH-like_sf"/>
</dbReference>
<evidence type="ECO:0000256" key="1">
    <source>
        <dbReference type="ARBA" id="ARBA00005466"/>
    </source>
</evidence>
<evidence type="ECO:0000259" key="3">
    <source>
        <dbReference type="PROSITE" id="PS51387"/>
    </source>
</evidence>
<dbReference type="PANTHER" id="PTHR13878">
    <property type="entry name" value="GULONOLACTONE OXIDASE"/>
    <property type="match status" value="1"/>
</dbReference>
<dbReference type="OrthoDB" id="9983560at2759"/>
<evidence type="ECO:0000313" key="5">
    <source>
        <dbReference type="Proteomes" id="UP000077266"/>
    </source>
</evidence>
<evidence type="ECO:0000256" key="2">
    <source>
        <dbReference type="ARBA" id="ARBA00023002"/>
    </source>
</evidence>
<organism evidence="4 5">
    <name type="scientific">Exidia glandulosa HHB12029</name>
    <dbReference type="NCBI Taxonomy" id="1314781"/>
    <lineage>
        <taxon>Eukaryota</taxon>
        <taxon>Fungi</taxon>
        <taxon>Dikarya</taxon>
        <taxon>Basidiomycota</taxon>
        <taxon>Agaricomycotina</taxon>
        <taxon>Agaricomycetes</taxon>
        <taxon>Auriculariales</taxon>
        <taxon>Exidiaceae</taxon>
        <taxon>Exidia</taxon>
    </lineage>
</organism>
<dbReference type="STRING" id="1314781.A0A165K4E4"/>
<dbReference type="Gene3D" id="3.30.43.10">
    <property type="entry name" value="Uridine Diphospho-n-acetylenolpyruvylglucosamine Reductase, domain 2"/>
    <property type="match status" value="1"/>
</dbReference>
<dbReference type="Gene3D" id="3.40.462.20">
    <property type="match status" value="1"/>
</dbReference>
<dbReference type="AlphaFoldDB" id="A0A165K4E4"/>
<dbReference type="SUPFAM" id="SSF56176">
    <property type="entry name" value="FAD-binding/transporter-associated domain-like"/>
    <property type="match status" value="1"/>
</dbReference>
<reference evidence="4 5" key="1">
    <citation type="journal article" date="2016" name="Mol. Biol. Evol.">
        <title>Comparative Genomics of Early-Diverging Mushroom-Forming Fungi Provides Insights into the Origins of Lignocellulose Decay Capabilities.</title>
        <authorList>
            <person name="Nagy L.G."/>
            <person name="Riley R."/>
            <person name="Tritt A."/>
            <person name="Adam C."/>
            <person name="Daum C."/>
            <person name="Floudas D."/>
            <person name="Sun H."/>
            <person name="Yadav J.S."/>
            <person name="Pangilinan J."/>
            <person name="Larsson K.H."/>
            <person name="Matsuura K."/>
            <person name="Barry K."/>
            <person name="Labutti K."/>
            <person name="Kuo R."/>
            <person name="Ohm R.A."/>
            <person name="Bhattacharya S.S."/>
            <person name="Shirouzu T."/>
            <person name="Yoshinaga Y."/>
            <person name="Martin F.M."/>
            <person name="Grigoriev I.V."/>
            <person name="Hibbett D.S."/>
        </authorList>
    </citation>
    <scope>NUCLEOTIDE SEQUENCE [LARGE SCALE GENOMIC DNA]</scope>
    <source>
        <strain evidence="4 5">HHB12029</strain>
    </source>
</reference>
<dbReference type="InterPro" id="IPR016166">
    <property type="entry name" value="FAD-bd_PCMH"/>
</dbReference>